<name>A0A9W6T7E6_CANBO</name>
<accession>A0A9W6T7E6</accession>
<keyword evidence="2" id="KW-1185">Reference proteome</keyword>
<sequence length="420" mass="44592">MNQHNTFTNGSNLDLGLTSSFNNGGWGNQTNGVSGVSGISTTSNNIVIPSNLSLAQSNQSIATPTVPGPIDTRLGTPVVGNVIANTNSVSNDNLSIPNLSTSSLSFDPMTQLGLLNHSSNAVIGGSNTSPNNNVNNQNNNFWGISLTDTNGIMGTDFSNTSNNASPDRAMNYMNTNDMIGGNNISNSINNQNTEAIESNIGSSTRNTSIWSPLSFANNATNMISNQLPIGGIANADLNKSSTGVVNSEFWSTNPNVSTSVLNTPTNKNVLPILSNNSATATNNNSTSLSTLSNMGQFAPVNGYGDSVTLNGGISTTAAATATTTTTNNNNLKLLTQLTAAESETIQIEAFKQAARLPLENNYYHSTQLLYIYTQDALSDYLPSFTVDQFVEALRFQLSSKLNISFEIFNDELNQSSYWKK</sequence>
<protein>
    <submittedName>
        <fullName evidence="1">Unnamed protein product</fullName>
    </submittedName>
</protein>
<organism evidence="1 2">
    <name type="scientific">Candida boidinii</name>
    <name type="common">Yeast</name>
    <dbReference type="NCBI Taxonomy" id="5477"/>
    <lineage>
        <taxon>Eukaryota</taxon>
        <taxon>Fungi</taxon>
        <taxon>Dikarya</taxon>
        <taxon>Ascomycota</taxon>
        <taxon>Saccharomycotina</taxon>
        <taxon>Pichiomycetes</taxon>
        <taxon>Pichiales</taxon>
        <taxon>Pichiaceae</taxon>
        <taxon>Ogataea</taxon>
        <taxon>Ogataea/Candida clade</taxon>
    </lineage>
</organism>
<reference evidence="1" key="1">
    <citation type="submission" date="2023-04" db="EMBL/GenBank/DDBJ databases">
        <title>Candida boidinii NBRC 10035.</title>
        <authorList>
            <person name="Ichikawa N."/>
            <person name="Sato H."/>
            <person name="Tonouchi N."/>
        </authorList>
    </citation>
    <scope>NUCLEOTIDE SEQUENCE</scope>
    <source>
        <strain evidence="1">NBRC 10035</strain>
    </source>
</reference>
<dbReference type="EMBL" id="BSXN01003441">
    <property type="protein sequence ID" value="GME79270.1"/>
    <property type="molecule type" value="Genomic_DNA"/>
</dbReference>
<evidence type="ECO:0000313" key="2">
    <source>
        <dbReference type="Proteomes" id="UP001165120"/>
    </source>
</evidence>
<proteinExistence type="predicted"/>
<dbReference type="AlphaFoldDB" id="A0A9W6T7E6"/>
<evidence type="ECO:0000313" key="1">
    <source>
        <dbReference type="EMBL" id="GME79270.1"/>
    </source>
</evidence>
<comment type="caution">
    <text evidence="1">The sequence shown here is derived from an EMBL/GenBank/DDBJ whole genome shotgun (WGS) entry which is preliminary data.</text>
</comment>
<gene>
    <name evidence="1" type="ORF">Cboi02_000606800</name>
</gene>
<dbReference type="Proteomes" id="UP001165120">
    <property type="component" value="Unassembled WGS sequence"/>
</dbReference>